<protein>
    <submittedName>
        <fullName evidence="1">Uncharacterized protein</fullName>
    </submittedName>
</protein>
<dbReference type="AlphaFoldDB" id="A0A238U9H9"/>
<dbReference type="KEGG" id="tje:TJEJU_2171"/>
<dbReference type="OrthoDB" id="4535590at2"/>
<gene>
    <name evidence="1" type="ORF">TJEJU_2171</name>
</gene>
<dbReference type="EMBL" id="LT899436">
    <property type="protein sequence ID" value="SNR15863.1"/>
    <property type="molecule type" value="Genomic_DNA"/>
</dbReference>
<evidence type="ECO:0000313" key="2">
    <source>
        <dbReference type="Proteomes" id="UP000215214"/>
    </source>
</evidence>
<organism evidence="1 2">
    <name type="scientific">Tenacibaculum jejuense</name>
    <dbReference type="NCBI Taxonomy" id="584609"/>
    <lineage>
        <taxon>Bacteria</taxon>
        <taxon>Pseudomonadati</taxon>
        <taxon>Bacteroidota</taxon>
        <taxon>Flavobacteriia</taxon>
        <taxon>Flavobacteriales</taxon>
        <taxon>Flavobacteriaceae</taxon>
        <taxon>Tenacibaculum</taxon>
    </lineage>
</organism>
<sequence length="224" mass="26813">MNLQESINNLYQVFQSYTVLGNLRERSCDCCVTDEEIKELLSKPLKEIQPDEIYHFMSSALTTYGDINDYKHFLPRILELTVGYDFLTDFHCYEKLNHANWKSWNENEIEAISSFLELLLIHHLNHLEYIDLIFVINLSIKYLGEEKTLNIWKQHLTENHLHFFVDYKLSFSDTIFLDFRQTTFDEWISSDFILKKLESLYLKTEDKIEANRISIAYTMLENER</sequence>
<reference evidence="1 2" key="1">
    <citation type="submission" date="2017-07" db="EMBL/GenBank/DDBJ databases">
        <authorList>
            <person name="Sun Z.S."/>
            <person name="Albrecht U."/>
            <person name="Echele G."/>
            <person name="Lee C.C."/>
        </authorList>
    </citation>
    <scope>NUCLEOTIDE SEQUENCE [LARGE SCALE GENOMIC DNA]</scope>
    <source>
        <strain evidence="2">type strain: KCTC 22618</strain>
    </source>
</reference>
<keyword evidence="2" id="KW-1185">Reference proteome</keyword>
<accession>A0A238U9H9</accession>
<dbReference type="Proteomes" id="UP000215214">
    <property type="component" value="Chromosome TJEJU"/>
</dbReference>
<evidence type="ECO:0000313" key="1">
    <source>
        <dbReference type="EMBL" id="SNR15863.1"/>
    </source>
</evidence>
<dbReference type="RefSeq" id="WP_095071969.1">
    <property type="nucleotide sequence ID" value="NZ_LT899436.1"/>
</dbReference>
<proteinExistence type="predicted"/>
<name>A0A238U9H9_9FLAO</name>